<dbReference type="AlphaFoldDB" id="A0AAU8UWJ7"/>
<sequence length="108" mass="12255">MKNNLLFLLALFCVSCGKMIDCKEKTQSISNERCELVVSSAPTAYSSFKVVGYDPATKTQKTCETSNRWWDLYVKEISVGDTIVKKKGSSIFSIHKKDTIINHVYKCY</sequence>
<dbReference type="RefSeq" id="WP_078396335.1">
    <property type="nucleotide sequence ID" value="NZ_CP016374.1"/>
</dbReference>
<reference evidence="1 2" key="1">
    <citation type="submission" date="2016-07" db="EMBL/GenBank/DDBJ databases">
        <title>Revisiting the taxonomy of the Elizabethkingia Genus using Whole-Genome Sequencing, Optical Mapping, and MALDI-TOF, along with proposal of three novel Elizabethkingia species: Elizabethkingia bruuniana sp. nov., Elizabethkingia ursingii sp. nov., and Elizabethkingia occulta sp. nov.</title>
        <authorList>
            <person name="Nicholson A.C."/>
        </authorList>
    </citation>
    <scope>NUCLEOTIDE SEQUENCE [LARGE SCALE GENOMIC DNA]</scope>
    <source>
        <strain evidence="1 2">F3201</strain>
    </source>
</reference>
<evidence type="ECO:0008006" key="3">
    <source>
        <dbReference type="Google" id="ProtNLM"/>
    </source>
</evidence>
<protein>
    <recommendedName>
        <fullName evidence="3">Lipoprotein</fullName>
    </recommendedName>
</protein>
<evidence type="ECO:0000313" key="1">
    <source>
        <dbReference type="EMBL" id="AQX02274.1"/>
    </source>
</evidence>
<proteinExistence type="predicted"/>
<accession>A0AAU8UWJ7</accession>
<dbReference type="EMBL" id="CP016374">
    <property type="protein sequence ID" value="AQX02274.1"/>
    <property type="molecule type" value="Genomic_DNA"/>
</dbReference>
<organism evidence="1 2">
    <name type="scientific">Elizabethkingia anophelis</name>
    <dbReference type="NCBI Taxonomy" id="1117645"/>
    <lineage>
        <taxon>Bacteria</taxon>
        <taxon>Pseudomonadati</taxon>
        <taxon>Bacteroidota</taxon>
        <taxon>Flavobacteriia</taxon>
        <taxon>Flavobacteriales</taxon>
        <taxon>Weeksellaceae</taxon>
        <taxon>Elizabethkingia</taxon>
    </lineage>
</organism>
<name>A0AAU8UWJ7_9FLAO</name>
<gene>
    <name evidence="1" type="ORF">BBD32_12815</name>
</gene>
<evidence type="ECO:0000313" key="2">
    <source>
        <dbReference type="Proteomes" id="UP000190848"/>
    </source>
</evidence>
<dbReference type="Proteomes" id="UP000190848">
    <property type="component" value="Chromosome"/>
</dbReference>